<evidence type="ECO:0008006" key="4">
    <source>
        <dbReference type="Google" id="ProtNLM"/>
    </source>
</evidence>
<dbReference type="RefSeq" id="WP_169171227.1">
    <property type="nucleotide sequence ID" value="NZ_JAAIII010000001.1"/>
</dbReference>
<dbReference type="AlphaFoldDB" id="A0A7Y0EMV3"/>
<dbReference type="EMBL" id="JAAIII010000001">
    <property type="protein sequence ID" value="NMM93189.1"/>
    <property type="molecule type" value="Genomic_DNA"/>
</dbReference>
<feature type="transmembrane region" description="Helical" evidence="1">
    <location>
        <begin position="27"/>
        <end position="55"/>
    </location>
</feature>
<comment type="caution">
    <text evidence="2">The sequence shown here is derived from an EMBL/GenBank/DDBJ whole genome shotgun (WGS) entry which is preliminary data.</text>
</comment>
<evidence type="ECO:0000313" key="3">
    <source>
        <dbReference type="Proteomes" id="UP000532194"/>
    </source>
</evidence>
<sequence>MDNELRTYAKSDGAVARLRAFNRIAWVIANAAQMLMWVAVAVTAAIAVILIVAAMKPGEPFAVSGDGDAVQTIFGDSDFHLSIHPTVLNTTFNAVQSAQSIEWLNLALALAAAIATYALFALTLREIAGMCRDLSSWAENRPEGTPFVASITQRLRRMGWFMVAVPLITFVLGAIAIFATDRGASISVGSNAICVMVGFIMLTLAHVFEYGLQLQTEVDGLL</sequence>
<organism evidence="2 3">
    <name type="scientific">Bifidobacterium oedipodis</name>
    <dbReference type="NCBI Taxonomy" id="2675322"/>
    <lineage>
        <taxon>Bacteria</taxon>
        <taxon>Bacillati</taxon>
        <taxon>Actinomycetota</taxon>
        <taxon>Actinomycetes</taxon>
        <taxon>Bifidobacteriales</taxon>
        <taxon>Bifidobacteriaceae</taxon>
        <taxon>Bifidobacterium</taxon>
    </lineage>
</organism>
<evidence type="ECO:0000313" key="2">
    <source>
        <dbReference type="EMBL" id="NMM93189.1"/>
    </source>
</evidence>
<proteinExistence type="predicted"/>
<feature type="transmembrane region" description="Helical" evidence="1">
    <location>
        <begin position="103"/>
        <end position="124"/>
    </location>
</feature>
<feature type="transmembrane region" description="Helical" evidence="1">
    <location>
        <begin position="186"/>
        <end position="208"/>
    </location>
</feature>
<feature type="transmembrane region" description="Helical" evidence="1">
    <location>
        <begin position="160"/>
        <end position="180"/>
    </location>
</feature>
<keyword evidence="1" id="KW-0812">Transmembrane</keyword>
<evidence type="ECO:0000256" key="1">
    <source>
        <dbReference type="SAM" id="Phobius"/>
    </source>
</evidence>
<keyword evidence="1" id="KW-1133">Transmembrane helix</keyword>
<keyword evidence="1" id="KW-0472">Membrane</keyword>
<dbReference type="Proteomes" id="UP000532194">
    <property type="component" value="Unassembled WGS sequence"/>
</dbReference>
<protein>
    <recommendedName>
        <fullName evidence="4">DUF2975 domain-containing protein</fullName>
    </recommendedName>
</protein>
<accession>A0A7Y0EMV3</accession>
<gene>
    <name evidence="2" type="ORF">G1C95_0374</name>
</gene>
<reference evidence="2 3" key="1">
    <citation type="submission" date="2020-02" db="EMBL/GenBank/DDBJ databases">
        <title>Characterization of phylogenetic diversity of novel bifidobacterial species isolated in Czech ZOOs.</title>
        <authorList>
            <person name="Lugli G.A."/>
            <person name="Vera N.B."/>
            <person name="Ventura M."/>
        </authorList>
    </citation>
    <scope>NUCLEOTIDE SEQUENCE [LARGE SCALE GENOMIC DNA]</scope>
    <source>
        <strain evidence="2 3">DSM 109957</strain>
    </source>
</reference>
<keyword evidence="3" id="KW-1185">Reference proteome</keyword>
<name>A0A7Y0EMV3_9BIFI</name>